<feature type="compositionally biased region" description="Low complexity" evidence="6">
    <location>
        <begin position="827"/>
        <end position="843"/>
    </location>
</feature>
<dbReference type="GO" id="GO:0006816">
    <property type="term" value="P:calcium ion transport"/>
    <property type="evidence" value="ECO:0007669"/>
    <property type="project" value="TreeGrafter"/>
</dbReference>
<evidence type="ECO:0000256" key="4">
    <source>
        <dbReference type="ARBA" id="ARBA00022989"/>
    </source>
</evidence>
<dbReference type="NCBIfam" id="TIGR04131">
    <property type="entry name" value="Bac_Flav_CTERM"/>
    <property type="match status" value="1"/>
</dbReference>
<evidence type="ECO:0000256" key="2">
    <source>
        <dbReference type="ARBA" id="ARBA00022692"/>
    </source>
</evidence>
<dbReference type="SUPFAM" id="SSF49299">
    <property type="entry name" value="PKD domain"/>
    <property type="match status" value="24"/>
</dbReference>
<dbReference type="PROSITE" id="PS50093">
    <property type="entry name" value="PKD"/>
    <property type="match status" value="18"/>
</dbReference>
<protein>
    <recommendedName>
        <fullName evidence="7">PKD domain-containing protein</fullName>
    </recommendedName>
</protein>
<evidence type="ECO:0000256" key="6">
    <source>
        <dbReference type="SAM" id="MobiDB-lite"/>
    </source>
</evidence>
<dbReference type="RefSeq" id="WP_101335236.1">
    <property type="nucleotide sequence ID" value="NZ_PJNI01000014.1"/>
</dbReference>
<proteinExistence type="predicted"/>
<feature type="domain" description="PKD" evidence="7">
    <location>
        <begin position="1520"/>
        <end position="1587"/>
    </location>
</feature>
<gene>
    <name evidence="8" type="ORF">CW751_11795</name>
</gene>
<feature type="domain" description="PKD" evidence="7">
    <location>
        <begin position="714"/>
        <end position="791"/>
    </location>
</feature>
<keyword evidence="4" id="KW-1133">Transmembrane helix</keyword>
<feature type="domain" description="PKD" evidence="7">
    <location>
        <begin position="1140"/>
        <end position="1199"/>
    </location>
</feature>
<feature type="domain" description="PKD" evidence="7">
    <location>
        <begin position="1627"/>
        <end position="1679"/>
    </location>
</feature>
<dbReference type="InterPro" id="IPR000601">
    <property type="entry name" value="PKD_dom"/>
</dbReference>
<feature type="domain" description="PKD" evidence="7">
    <location>
        <begin position="1791"/>
        <end position="1843"/>
    </location>
</feature>
<feature type="region of interest" description="Disordered" evidence="6">
    <location>
        <begin position="825"/>
        <end position="844"/>
    </location>
</feature>
<feature type="domain" description="PKD" evidence="7">
    <location>
        <begin position="230"/>
        <end position="292"/>
    </location>
</feature>
<evidence type="ECO:0000313" key="9">
    <source>
        <dbReference type="Proteomes" id="UP000236654"/>
    </source>
</evidence>
<dbReference type="PANTHER" id="PTHR46730">
    <property type="entry name" value="POLYCYSTIN-1"/>
    <property type="match status" value="1"/>
</dbReference>
<evidence type="ECO:0000259" key="7">
    <source>
        <dbReference type="PROSITE" id="PS50093"/>
    </source>
</evidence>
<dbReference type="EMBL" id="PJNI01000014">
    <property type="protein sequence ID" value="PKR80044.1"/>
    <property type="molecule type" value="Genomic_DNA"/>
</dbReference>
<dbReference type="OrthoDB" id="7794186at2"/>
<feature type="domain" description="PKD" evidence="7">
    <location>
        <begin position="2021"/>
        <end position="2097"/>
    </location>
</feature>
<evidence type="ECO:0000256" key="3">
    <source>
        <dbReference type="ARBA" id="ARBA00022737"/>
    </source>
</evidence>
<keyword evidence="9" id="KW-1185">Reference proteome</keyword>
<feature type="domain" description="PKD" evidence="7">
    <location>
        <begin position="985"/>
        <end position="1047"/>
    </location>
</feature>
<evidence type="ECO:0000256" key="5">
    <source>
        <dbReference type="ARBA" id="ARBA00023136"/>
    </source>
</evidence>
<comment type="caution">
    <text evidence="8">The sequence shown here is derived from an EMBL/GenBank/DDBJ whole genome shotgun (WGS) entry which is preliminary data.</text>
</comment>
<dbReference type="InterPro" id="IPR013783">
    <property type="entry name" value="Ig-like_fold"/>
</dbReference>
<feature type="domain" description="PKD" evidence="7">
    <location>
        <begin position="1699"/>
        <end position="1743"/>
    </location>
</feature>
<comment type="subcellular location">
    <subcellularLocation>
        <location evidence="1">Membrane</location>
        <topology evidence="1">Multi-pass membrane protein</topology>
    </subcellularLocation>
</comment>
<feature type="domain" description="PKD" evidence="7">
    <location>
        <begin position="1042"/>
        <end position="1119"/>
    </location>
</feature>
<feature type="domain" description="PKD" evidence="7">
    <location>
        <begin position="546"/>
        <end position="623"/>
    </location>
</feature>
<dbReference type="InterPro" id="IPR026341">
    <property type="entry name" value="T9SS_type_B"/>
</dbReference>
<name>A0A2I0R0D9_9FLAO</name>
<feature type="domain" description="PKD" evidence="7">
    <location>
        <begin position="321"/>
        <end position="366"/>
    </location>
</feature>
<sequence>MIRLAILLFLIIYIPFVNGQCTDLTPQFTPNQSFFCNSGPHTLTLANNSTGINNTTATYEWYLDDVLTSTTTGLGSPGNITLTNLGTYTVKLVATDTAACKDSTLINIEVISPPNASFTFEPDGECAGTTISFNNTSGNTILGSTYNWDFGDGNTSNQENPTHNYSAGGNYTVTLTVENFTGCSDIYSATVNSLDIPISSGIIGDDGDGNTINCLVPGDPTTTQTVSFFNNTTGAISYSWDFGDGNTSTDPDPSHTYNSYGTFPVTMTATSANGCSITETIDVVFEKFVSSSLVLDVTEYSGCAPFNLTTLTNNSVNANNFVWDFGDGSPVYNTTSTTPPNHEYTAAGTYTISLSASNSCNTANATISPIIIIDKPEVDFSISGNTGCAPANLTFTNNSTNASPANDFDWDMDNGNTYTTTITPPGQVYNNAGTYTISLTAGNACGDSTLTRTINLDTIPIADFDLLPDEGCSPLTVNVNNTSIGNVTQYRWTRSGYGYSYGPNYGPFTYTYGPGNTPVTRNISLRALNSCGSTNHSESIIIHRPTRAQFTTSSNAVCIGSDFTFTNNSLGENLTYEWSFGDGSTSTSAGPHTHNYTNPGSYDVQLIAKGYCGNDTITRTVVVHPTTIADVTPLDPIEGCSPMEVSFENNSSGANLSYQWRIDGVYQGNTTDLGPINFTEPPGNTPVTHTVQLRVNSACGVETTETIITVHPPTQANMNITPSEVCLGESFTASQNSLGENLSYEWDFGNGSTSTASGPHTIDYTAPGTYDVQFIALGYCGNDTITTPVTVHPYPIADFSPDLPNGCEVLEMTFTNNSTPSANQSWNFGPNASPSSSSNFNPGQINFPTAGVEEIILIVEENGCVSSDTNTIEIFPLPVVDFSLTPIEGCADLAVEINNNSVDNGVETFTWDLGNGTSFTGYNPTDQIYTALTNDSIYDIQLNVTSGEGCADSLTHQVTVHPVPVADFDFVNNPICLNENVNFINNSTPGMNYEWDFGDGNSSNSSNPSHQYANDGNYSVTLVVSSPFNCNDTITKDILVHPTATPSFSATTACFGYETEFADLSSGNIVSYTWSFGDGNTSSTQNPVHIYPNPGVFNAELTIENDFGCITDTTINVNVNDIPMADFSSANFCLGDGTAFTNLTTGSTVGMEWNFGDGSTLNTDVNPNHTFATIGDFDVQLVAFGGSGCSDTTVQTITINPVPTADFSFMTACANDTTFFTDLSIGSPDNYNWDFGNGITDNSNNLFPSVVYANDGTYNVSLTVDYNATGCSNTITYSVDAHPRTNPQFSANTACLETSTSFTDETTQTPVLWEWDFNDGTPISTLQNPTHIYANPGDYEVELVTENIFGCSDTLLQSVTVHPLPIPGFNFDTVCLNAPTHFIDTSLNATAWEYQFSNSDFANTSDASYIFPSDGNFSVQQVVTNSLGCTDTITETIIVRPNPVADFEVDTACFTYPSQFTNNSIDAIVSTWVFDDLGASNNIYSPDFTYSTYGSFEPQLVVENSFGCTDTLTKEVIVLPQPVASFTNNTVCAREVVNFNNTSSGSPILFEWNFDDNTGTFTNEDITHVFSNGGLYDVTLIVENAAGCSDTIIDPITVYTVPNVSFTADTVCLFDITQFNDLSTDATPINTWDWDFGDGNTSPDQNPTYIYQSSGTYDVNLTVTNINGCDSTFTDQVLVSLVPEADFDFTSDCFGAPTTFSDQSTNNPGIYLWDFGDGNSINGTPNEQHTYSSPGIYLVELQVLGSDSICSDAITKIVNVADGAQADFLIPTQVCVNDIFNFYDNSSTVIGSITNYEWIMSDGTIYNSRNGTHAFNTPGVHEITVNITTSDGCIATHTESIDVLPATTANFEWEGMCSNTAIQFTNTSTGGTTNWYWDFGDGTTNQTQFPIHEFANEGSYEVMLIVQNLAGCADTIVQDVLIYPSPNADFNYNEVCYGSFTPFTNTSTITSGNITSYQWTFGVNEGTSDLENPQHEFINYAQNHDVVLIATSNHGCIDSITKSVSLRPIVEFNVNLEDQFGCAPITVNFDNQSEGLGTSILNYSWSFGDGNTSFQQSPTHTFLEPGEYPVSLTVFTATDCNITLTDGLEITVFPSPVAAFDVNPPTAILSEALIKITDESQGAQLWEYDLGDGNYNNSPTFSHTFNNAQPYYITQYVQNEFGCSDSTIRAIEIKDDFLLFVPNAFTPDDGNNRNDYFTWEIMGNETFEMRVFNRWGELIFVSNDPNGNWDGSYNNKRVRDGVYVWQVKAMDVNGDERVITGHVSVLK</sequence>
<keyword evidence="5" id="KW-0472">Membrane</keyword>
<feature type="domain" description="PKD" evidence="7">
    <location>
        <begin position="1283"/>
        <end position="1361"/>
    </location>
</feature>
<dbReference type="Pfam" id="PF00801">
    <property type="entry name" value="PKD"/>
    <property type="match status" value="2"/>
</dbReference>
<dbReference type="Proteomes" id="UP000236654">
    <property type="component" value="Unassembled WGS sequence"/>
</dbReference>
<keyword evidence="2" id="KW-0812">Transmembrane</keyword>
<feature type="domain" description="PKD" evidence="7">
    <location>
        <begin position="1214"/>
        <end position="1279"/>
    </location>
</feature>
<dbReference type="GO" id="GO:0005261">
    <property type="term" value="F:monoatomic cation channel activity"/>
    <property type="evidence" value="ECO:0007669"/>
    <property type="project" value="TreeGrafter"/>
</dbReference>
<reference evidence="8 9" key="1">
    <citation type="submission" date="2017-12" db="EMBL/GenBank/DDBJ databases">
        <title>The draft genome sequence of Brumimicrobium saltpan LHR20.</title>
        <authorList>
            <person name="Do Z.-J."/>
            <person name="Luo H.-R."/>
        </authorList>
    </citation>
    <scope>NUCLEOTIDE SEQUENCE [LARGE SCALE GENOMIC DNA]</scope>
    <source>
        <strain evidence="8 9">LHR20</strain>
    </source>
</reference>
<dbReference type="SMART" id="SM00089">
    <property type="entry name" value="PKD"/>
    <property type="match status" value="25"/>
</dbReference>
<organism evidence="8 9">
    <name type="scientific">Brumimicrobium salinarum</name>
    <dbReference type="NCBI Taxonomy" id="2058658"/>
    <lineage>
        <taxon>Bacteria</taxon>
        <taxon>Pseudomonadati</taxon>
        <taxon>Bacteroidota</taxon>
        <taxon>Flavobacteriia</taxon>
        <taxon>Flavobacteriales</taxon>
        <taxon>Crocinitomicaceae</taxon>
        <taxon>Brumimicrobium</taxon>
    </lineage>
</organism>
<evidence type="ECO:0000256" key="1">
    <source>
        <dbReference type="ARBA" id="ARBA00004141"/>
    </source>
</evidence>
<dbReference type="Pfam" id="PF18911">
    <property type="entry name" value="PKD_4"/>
    <property type="match status" value="14"/>
</dbReference>
<keyword evidence="3" id="KW-0677">Repeat</keyword>
<dbReference type="PANTHER" id="PTHR46730:SF4">
    <property type="entry name" value="POLYCYSTIC KIDNEY DISEASE PROTEIN 1-LIKE 1"/>
    <property type="match status" value="1"/>
</dbReference>
<dbReference type="Gene3D" id="2.60.40.10">
    <property type="entry name" value="Immunoglobulins"/>
    <property type="match status" value="26"/>
</dbReference>
<evidence type="ECO:0000313" key="8">
    <source>
        <dbReference type="EMBL" id="PKR80044.1"/>
    </source>
</evidence>
<dbReference type="InterPro" id="IPR022409">
    <property type="entry name" value="PKD/Chitinase_dom"/>
</dbReference>
<feature type="domain" description="PKD" evidence="7">
    <location>
        <begin position="376"/>
        <end position="454"/>
    </location>
</feature>
<accession>A0A2I0R0D9</accession>
<feature type="domain" description="PKD" evidence="7">
    <location>
        <begin position="114"/>
        <end position="191"/>
    </location>
</feature>
<dbReference type="CDD" id="cd00146">
    <property type="entry name" value="PKD"/>
    <property type="match status" value="16"/>
</dbReference>
<dbReference type="InterPro" id="IPR035986">
    <property type="entry name" value="PKD_dom_sf"/>
</dbReference>
<feature type="domain" description="PKD" evidence="7">
    <location>
        <begin position="1862"/>
        <end position="1922"/>
    </location>
</feature>
<dbReference type="Pfam" id="PF13585">
    <property type="entry name" value="CHU_C"/>
    <property type="match status" value="1"/>
</dbReference>
<feature type="domain" description="PKD" evidence="7">
    <location>
        <begin position="2096"/>
        <end position="2162"/>
    </location>
</feature>
<dbReference type="GO" id="GO:0005886">
    <property type="term" value="C:plasma membrane"/>
    <property type="evidence" value="ECO:0007669"/>
    <property type="project" value="TreeGrafter"/>
</dbReference>